<evidence type="ECO:0000313" key="1">
    <source>
        <dbReference type="EMBL" id="KAI3829719.1"/>
    </source>
</evidence>
<evidence type="ECO:0000313" key="2">
    <source>
        <dbReference type="Proteomes" id="UP001056120"/>
    </source>
</evidence>
<sequence length="144" mass="15725">MFLSGSTFTNCSNRKDRSVSGSEAGNRSQIEMAELICWYHRNKHLHCRPRRTISPSTTTNFNLATRQRKPTFVAVEINGHSGLGSRAVLIAQPPSIRLSEAHSDGGNLCSRLLQVRVQILPGGCSDFYPQAKCPDDAPANSIAA</sequence>
<dbReference type="EMBL" id="CM042018">
    <property type="protein sequence ID" value="KAI3829719.1"/>
    <property type="molecule type" value="Genomic_DNA"/>
</dbReference>
<protein>
    <submittedName>
        <fullName evidence="1">Uncharacterized protein</fullName>
    </submittedName>
</protein>
<keyword evidence="2" id="KW-1185">Reference proteome</keyword>
<proteinExistence type="predicted"/>
<reference evidence="1 2" key="2">
    <citation type="journal article" date="2022" name="Mol. Ecol. Resour.">
        <title>The genomes of chicory, endive, great burdock and yacon provide insights into Asteraceae paleo-polyploidization history and plant inulin production.</title>
        <authorList>
            <person name="Fan W."/>
            <person name="Wang S."/>
            <person name="Wang H."/>
            <person name="Wang A."/>
            <person name="Jiang F."/>
            <person name="Liu H."/>
            <person name="Zhao H."/>
            <person name="Xu D."/>
            <person name="Zhang Y."/>
        </authorList>
    </citation>
    <scope>NUCLEOTIDE SEQUENCE [LARGE SCALE GENOMIC DNA]</scope>
    <source>
        <strain evidence="2">cv. Yunnan</strain>
        <tissue evidence="1">Leaves</tissue>
    </source>
</reference>
<accession>A0ACB9KBX5</accession>
<organism evidence="1 2">
    <name type="scientific">Smallanthus sonchifolius</name>
    <dbReference type="NCBI Taxonomy" id="185202"/>
    <lineage>
        <taxon>Eukaryota</taxon>
        <taxon>Viridiplantae</taxon>
        <taxon>Streptophyta</taxon>
        <taxon>Embryophyta</taxon>
        <taxon>Tracheophyta</taxon>
        <taxon>Spermatophyta</taxon>
        <taxon>Magnoliopsida</taxon>
        <taxon>eudicotyledons</taxon>
        <taxon>Gunneridae</taxon>
        <taxon>Pentapetalae</taxon>
        <taxon>asterids</taxon>
        <taxon>campanulids</taxon>
        <taxon>Asterales</taxon>
        <taxon>Asteraceae</taxon>
        <taxon>Asteroideae</taxon>
        <taxon>Heliantheae alliance</taxon>
        <taxon>Millerieae</taxon>
        <taxon>Smallanthus</taxon>
    </lineage>
</organism>
<dbReference type="Proteomes" id="UP001056120">
    <property type="component" value="Linkage Group LG01"/>
</dbReference>
<name>A0ACB9KBX5_9ASTR</name>
<comment type="caution">
    <text evidence="1">The sequence shown here is derived from an EMBL/GenBank/DDBJ whole genome shotgun (WGS) entry which is preliminary data.</text>
</comment>
<reference evidence="2" key="1">
    <citation type="journal article" date="2022" name="Mol. Ecol. Resour.">
        <title>The genomes of chicory, endive, great burdock and yacon provide insights into Asteraceae palaeo-polyploidization history and plant inulin production.</title>
        <authorList>
            <person name="Fan W."/>
            <person name="Wang S."/>
            <person name="Wang H."/>
            <person name="Wang A."/>
            <person name="Jiang F."/>
            <person name="Liu H."/>
            <person name="Zhao H."/>
            <person name="Xu D."/>
            <person name="Zhang Y."/>
        </authorList>
    </citation>
    <scope>NUCLEOTIDE SEQUENCE [LARGE SCALE GENOMIC DNA]</scope>
    <source>
        <strain evidence="2">cv. Yunnan</strain>
    </source>
</reference>
<gene>
    <name evidence="1" type="ORF">L1987_03847</name>
</gene>